<protein>
    <submittedName>
        <fullName evidence="2">Uncharacterized protein</fullName>
    </submittedName>
</protein>
<organism evidence="2 3">
    <name type="scientific">Oryza glaberrima</name>
    <name type="common">African rice</name>
    <dbReference type="NCBI Taxonomy" id="4538"/>
    <lineage>
        <taxon>Eukaryota</taxon>
        <taxon>Viridiplantae</taxon>
        <taxon>Streptophyta</taxon>
        <taxon>Embryophyta</taxon>
        <taxon>Tracheophyta</taxon>
        <taxon>Spermatophyta</taxon>
        <taxon>Magnoliopsida</taxon>
        <taxon>Liliopsida</taxon>
        <taxon>Poales</taxon>
        <taxon>Poaceae</taxon>
        <taxon>BOP clade</taxon>
        <taxon>Oryzoideae</taxon>
        <taxon>Oryzeae</taxon>
        <taxon>Oryzinae</taxon>
        <taxon>Oryza</taxon>
    </lineage>
</organism>
<dbReference type="EnsemblPlants" id="ORGLA12G0100500.1">
    <property type="protein sequence ID" value="ORGLA12G0100500.1"/>
    <property type="gene ID" value="ORGLA12G0100500"/>
</dbReference>
<proteinExistence type="predicted"/>
<dbReference type="Proteomes" id="UP000007306">
    <property type="component" value="Chromosome 12"/>
</dbReference>
<sequence length="82" mass="8487">MAGSGRRGLCLVEGRRQAPAATPSPPPDPVAGSGLPRPAPVGDGARVGSSADLGLVCFFYLVHVLSFNLSHMCTEKELLLLT</sequence>
<feature type="region of interest" description="Disordered" evidence="1">
    <location>
        <begin position="14"/>
        <end position="44"/>
    </location>
</feature>
<name>I1R649_ORYGL</name>
<accession>I1R649</accession>
<reference evidence="2 3" key="2">
    <citation type="submission" date="2018-04" db="EMBL/GenBank/DDBJ databases">
        <title>OglaRS2 (Oryza glaberrima Reference Sequence Version 2).</title>
        <authorList>
            <person name="Zhang J."/>
            <person name="Kudrna D."/>
            <person name="Lee S."/>
            <person name="Talag J."/>
            <person name="Rajasekar S."/>
            <person name="Wing R.A."/>
        </authorList>
    </citation>
    <scope>NUCLEOTIDE SEQUENCE [LARGE SCALE GENOMIC DNA]</scope>
    <source>
        <strain evidence="2 3">cv. IRGC 96717</strain>
    </source>
</reference>
<keyword evidence="3" id="KW-1185">Reference proteome</keyword>
<dbReference type="HOGENOM" id="CLU_2562094_0_0_1"/>
<evidence type="ECO:0000313" key="3">
    <source>
        <dbReference type="Proteomes" id="UP000007306"/>
    </source>
</evidence>
<dbReference type="AlphaFoldDB" id="I1R649"/>
<evidence type="ECO:0000313" key="2">
    <source>
        <dbReference type="EnsemblPlants" id="ORGLA12G0100500.1"/>
    </source>
</evidence>
<evidence type="ECO:0000256" key="1">
    <source>
        <dbReference type="SAM" id="MobiDB-lite"/>
    </source>
</evidence>
<reference evidence="2" key="1">
    <citation type="submission" date="2015-06" db="UniProtKB">
        <authorList>
            <consortium name="EnsemblPlants"/>
        </authorList>
    </citation>
    <scope>IDENTIFICATION</scope>
</reference>
<dbReference type="Gramene" id="ORGLA12G0100500.1">
    <property type="protein sequence ID" value="ORGLA12G0100500.1"/>
    <property type="gene ID" value="ORGLA12G0100500"/>
</dbReference>